<protein>
    <submittedName>
        <fullName evidence="1">Uncharacterized protein</fullName>
    </submittedName>
</protein>
<evidence type="ECO:0000313" key="1">
    <source>
        <dbReference type="EMBL" id="TFK65771.1"/>
    </source>
</evidence>
<reference evidence="1 2" key="1">
    <citation type="journal article" date="2019" name="Nat. Ecol. Evol.">
        <title>Megaphylogeny resolves global patterns of mushroom evolution.</title>
        <authorList>
            <person name="Varga T."/>
            <person name="Krizsan K."/>
            <person name="Foldi C."/>
            <person name="Dima B."/>
            <person name="Sanchez-Garcia M."/>
            <person name="Sanchez-Ramirez S."/>
            <person name="Szollosi G.J."/>
            <person name="Szarkandi J.G."/>
            <person name="Papp V."/>
            <person name="Albert L."/>
            <person name="Andreopoulos W."/>
            <person name="Angelini C."/>
            <person name="Antonin V."/>
            <person name="Barry K.W."/>
            <person name="Bougher N.L."/>
            <person name="Buchanan P."/>
            <person name="Buyck B."/>
            <person name="Bense V."/>
            <person name="Catcheside P."/>
            <person name="Chovatia M."/>
            <person name="Cooper J."/>
            <person name="Damon W."/>
            <person name="Desjardin D."/>
            <person name="Finy P."/>
            <person name="Geml J."/>
            <person name="Haridas S."/>
            <person name="Hughes K."/>
            <person name="Justo A."/>
            <person name="Karasinski D."/>
            <person name="Kautmanova I."/>
            <person name="Kiss B."/>
            <person name="Kocsube S."/>
            <person name="Kotiranta H."/>
            <person name="LaButti K.M."/>
            <person name="Lechner B.E."/>
            <person name="Liimatainen K."/>
            <person name="Lipzen A."/>
            <person name="Lukacs Z."/>
            <person name="Mihaltcheva S."/>
            <person name="Morgado L.N."/>
            <person name="Niskanen T."/>
            <person name="Noordeloos M.E."/>
            <person name="Ohm R.A."/>
            <person name="Ortiz-Santana B."/>
            <person name="Ovrebo C."/>
            <person name="Racz N."/>
            <person name="Riley R."/>
            <person name="Savchenko A."/>
            <person name="Shiryaev A."/>
            <person name="Soop K."/>
            <person name="Spirin V."/>
            <person name="Szebenyi C."/>
            <person name="Tomsovsky M."/>
            <person name="Tulloss R.E."/>
            <person name="Uehling J."/>
            <person name="Grigoriev I.V."/>
            <person name="Vagvolgyi C."/>
            <person name="Papp T."/>
            <person name="Martin F.M."/>
            <person name="Miettinen O."/>
            <person name="Hibbett D.S."/>
            <person name="Nagy L.G."/>
        </authorList>
    </citation>
    <scope>NUCLEOTIDE SEQUENCE [LARGE SCALE GENOMIC DNA]</scope>
    <source>
        <strain evidence="1 2">NL-1719</strain>
    </source>
</reference>
<gene>
    <name evidence="1" type="ORF">BDN72DRAFT_845152</name>
</gene>
<organism evidence="1 2">
    <name type="scientific">Pluteus cervinus</name>
    <dbReference type="NCBI Taxonomy" id="181527"/>
    <lineage>
        <taxon>Eukaryota</taxon>
        <taxon>Fungi</taxon>
        <taxon>Dikarya</taxon>
        <taxon>Basidiomycota</taxon>
        <taxon>Agaricomycotina</taxon>
        <taxon>Agaricomycetes</taxon>
        <taxon>Agaricomycetidae</taxon>
        <taxon>Agaricales</taxon>
        <taxon>Pluteineae</taxon>
        <taxon>Pluteaceae</taxon>
        <taxon>Pluteus</taxon>
    </lineage>
</organism>
<keyword evidence="2" id="KW-1185">Reference proteome</keyword>
<accession>A0ACD3AJS7</accession>
<evidence type="ECO:0000313" key="2">
    <source>
        <dbReference type="Proteomes" id="UP000308600"/>
    </source>
</evidence>
<sequence length="172" mass="18950">MNSDLMNAISRLRLTHLSINLYVTPSLTSTPGLIESFSKITHLQCHGLIDSDLGHIIHFTSLTHLAISRSNIAYQPILPVLFSQFPKLRAVVSLDLSSSYDGGVSPVVEESSDLHSDDLRVVRITARLESSVEAWLGDIRYGQGIWGLADEAITRRRREREGAARLGSPLSS</sequence>
<proteinExistence type="predicted"/>
<name>A0ACD3AJS7_9AGAR</name>
<dbReference type="Proteomes" id="UP000308600">
    <property type="component" value="Unassembled WGS sequence"/>
</dbReference>
<dbReference type="EMBL" id="ML208426">
    <property type="protein sequence ID" value="TFK65771.1"/>
    <property type="molecule type" value="Genomic_DNA"/>
</dbReference>